<dbReference type="InterPro" id="IPR027417">
    <property type="entry name" value="P-loop_NTPase"/>
</dbReference>
<dbReference type="PANTHER" id="PTHR45772">
    <property type="entry name" value="CONSERVED COMPONENT OF ABC TRANSPORTER FOR NATURAL AMINO ACIDS-RELATED"/>
    <property type="match status" value="1"/>
</dbReference>
<dbReference type="InterPro" id="IPR030921">
    <property type="entry name" value="LPS_export_LptB"/>
</dbReference>
<dbReference type="Pfam" id="PF12399">
    <property type="entry name" value="BCA_ABC_TP_C"/>
    <property type="match status" value="1"/>
</dbReference>
<keyword evidence="17" id="KW-1185">Reference proteome</keyword>
<dbReference type="PROSITE" id="PS50893">
    <property type="entry name" value="ABC_TRANSPORTER_2"/>
    <property type="match status" value="1"/>
</dbReference>
<evidence type="ECO:0000256" key="14">
    <source>
        <dbReference type="ARBA" id="ARBA00026081"/>
    </source>
</evidence>
<evidence type="ECO:0000256" key="6">
    <source>
        <dbReference type="ARBA" id="ARBA00022475"/>
    </source>
</evidence>
<comment type="function">
    <text evidence="13">Part of the ABC transporter complex LptBFG involved in the translocation of lipopolysaccharide (LPS) from the inner membrane to the outer membrane. Probably responsible for energy coupling to the transport system.</text>
</comment>
<dbReference type="EMBL" id="BSPB01000021">
    <property type="protein sequence ID" value="GLS15181.1"/>
    <property type="molecule type" value="Genomic_DNA"/>
</dbReference>
<evidence type="ECO:0000256" key="10">
    <source>
        <dbReference type="ARBA" id="ARBA00022840"/>
    </source>
</evidence>
<accession>A0ABQ6C4I3</accession>
<evidence type="ECO:0000256" key="4">
    <source>
        <dbReference type="ARBA" id="ARBA00017803"/>
    </source>
</evidence>
<protein>
    <recommendedName>
        <fullName evidence="4">Lipopolysaccharide export system ATP-binding protein LptB</fullName>
    </recommendedName>
</protein>
<evidence type="ECO:0000256" key="2">
    <source>
        <dbReference type="ARBA" id="ARBA00004515"/>
    </source>
</evidence>
<evidence type="ECO:0000256" key="13">
    <source>
        <dbReference type="ARBA" id="ARBA00024818"/>
    </source>
</evidence>
<keyword evidence="7" id="KW-0963">Cytoplasm</keyword>
<dbReference type="GO" id="GO:0005524">
    <property type="term" value="F:ATP binding"/>
    <property type="evidence" value="ECO:0007669"/>
    <property type="project" value="UniProtKB-KW"/>
</dbReference>
<dbReference type="Proteomes" id="UP001156903">
    <property type="component" value="Unassembled WGS sequence"/>
</dbReference>
<keyword evidence="12" id="KW-0472">Membrane</keyword>
<comment type="similarity">
    <text evidence="3">Belongs to the ABC transporter superfamily. Outer membrane lipopolysaccharide export (TC 1.B.42) family.</text>
</comment>
<dbReference type="InterPro" id="IPR032823">
    <property type="entry name" value="BCA_ABC_TP_C"/>
</dbReference>
<dbReference type="SMART" id="SM00382">
    <property type="entry name" value="AAA"/>
    <property type="match status" value="1"/>
</dbReference>
<comment type="caution">
    <text evidence="16">The sequence shown here is derived from an EMBL/GenBank/DDBJ whole genome shotgun (WGS) entry which is preliminary data.</text>
</comment>
<keyword evidence="6" id="KW-1003">Cell membrane</keyword>
<evidence type="ECO:0000313" key="16">
    <source>
        <dbReference type="EMBL" id="GLS15181.1"/>
    </source>
</evidence>
<dbReference type="SUPFAM" id="SSF52540">
    <property type="entry name" value="P-loop containing nucleoside triphosphate hydrolases"/>
    <property type="match status" value="1"/>
</dbReference>
<sequence>MTAAEAPAPMAVRSRLEARGLRKAYGSRKVVKNVSLSVDKGEVVGLLGPNGAGKTTSFYMIVGLLRADGGEIELDGMRIERLPIHRRARLGLGYLPQEASIFRKLTVAQNVRAVLELQHDVNGEPLSAVDINDRLDELLKELRVDHLRDSPAPALSGGERRRVEIARALATRPRFILLDEPFAGIDPIAVLEIQQIIAFLKDKGIGVLITDHNVRETLGICDHAYIISDGQVLASGTTAEIVENADVRRVYLGEHFRM</sequence>
<comment type="subunit">
    <text evidence="14">Component of the lipopolysaccharide transport and assembly complex. The LptBFG transporter is composed of two ATP-binding proteins (LptB) and two transmembrane proteins (LptF and LptG).</text>
</comment>
<evidence type="ECO:0000256" key="1">
    <source>
        <dbReference type="ARBA" id="ARBA00004496"/>
    </source>
</evidence>
<evidence type="ECO:0000256" key="11">
    <source>
        <dbReference type="ARBA" id="ARBA00022967"/>
    </source>
</evidence>
<dbReference type="InterPro" id="IPR051120">
    <property type="entry name" value="ABC_AA/LPS_Transport"/>
</dbReference>
<evidence type="ECO:0000256" key="5">
    <source>
        <dbReference type="ARBA" id="ARBA00022448"/>
    </source>
</evidence>
<keyword evidence="8" id="KW-0997">Cell inner membrane</keyword>
<evidence type="ECO:0000256" key="9">
    <source>
        <dbReference type="ARBA" id="ARBA00022741"/>
    </source>
</evidence>
<evidence type="ECO:0000259" key="15">
    <source>
        <dbReference type="PROSITE" id="PS50893"/>
    </source>
</evidence>
<dbReference type="InterPro" id="IPR003593">
    <property type="entry name" value="AAA+_ATPase"/>
</dbReference>
<dbReference type="NCBIfam" id="TIGR04406">
    <property type="entry name" value="LPS_export_lptB"/>
    <property type="match status" value="1"/>
</dbReference>
<proteinExistence type="inferred from homology"/>
<evidence type="ECO:0000256" key="8">
    <source>
        <dbReference type="ARBA" id="ARBA00022519"/>
    </source>
</evidence>
<dbReference type="CDD" id="cd03218">
    <property type="entry name" value="ABC_YhbG"/>
    <property type="match status" value="1"/>
</dbReference>
<keyword evidence="5" id="KW-0813">Transport</keyword>
<dbReference type="Gene3D" id="3.40.50.300">
    <property type="entry name" value="P-loop containing nucleotide triphosphate hydrolases"/>
    <property type="match status" value="1"/>
</dbReference>
<organism evidence="16 17">
    <name type="scientific">Hydrogenophaga electricum</name>
    <dbReference type="NCBI Taxonomy" id="1230953"/>
    <lineage>
        <taxon>Bacteria</taxon>
        <taxon>Pseudomonadati</taxon>
        <taxon>Pseudomonadota</taxon>
        <taxon>Betaproteobacteria</taxon>
        <taxon>Burkholderiales</taxon>
        <taxon>Comamonadaceae</taxon>
        <taxon>Hydrogenophaga</taxon>
    </lineage>
</organism>
<evidence type="ECO:0000256" key="3">
    <source>
        <dbReference type="ARBA" id="ARBA00010865"/>
    </source>
</evidence>
<comment type="subcellular location">
    <subcellularLocation>
        <location evidence="2">Cell inner membrane</location>
        <topology evidence="2">Peripheral membrane protein</topology>
        <orientation evidence="2">Cytoplasmic side</orientation>
    </subcellularLocation>
    <subcellularLocation>
        <location evidence="1">Cytoplasm</location>
    </subcellularLocation>
</comment>
<gene>
    <name evidence="16" type="ORF">GCM10007935_26140</name>
</gene>
<keyword evidence="10 16" id="KW-0067">ATP-binding</keyword>
<dbReference type="PROSITE" id="PS00211">
    <property type="entry name" value="ABC_TRANSPORTER_1"/>
    <property type="match status" value="1"/>
</dbReference>
<name>A0ABQ6C4I3_9BURK</name>
<dbReference type="PANTHER" id="PTHR45772:SF10">
    <property type="entry name" value="LIPOPOLYSACCHARIDE EXPORT SYSTEM ATP-BINDING PROTEIN LPTB"/>
    <property type="match status" value="1"/>
</dbReference>
<evidence type="ECO:0000256" key="12">
    <source>
        <dbReference type="ARBA" id="ARBA00023136"/>
    </source>
</evidence>
<reference evidence="17" key="1">
    <citation type="journal article" date="2019" name="Int. J. Syst. Evol. Microbiol.">
        <title>The Global Catalogue of Microorganisms (GCM) 10K type strain sequencing project: providing services to taxonomists for standard genome sequencing and annotation.</title>
        <authorList>
            <consortium name="The Broad Institute Genomics Platform"/>
            <consortium name="The Broad Institute Genome Sequencing Center for Infectious Disease"/>
            <person name="Wu L."/>
            <person name="Ma J."/>
        </authorList>
    </citation>
    <scope>NUCLEOTIDE SEQUENCE [LARGE SCALE GENOMIC DNA]</scope>
    <source>
        <strain evidence="17">NBRC 109341</strain>
    </source>
</reference>
<keyword evidence="9" id="KW-0547">Nucleotide-binding</keyword>
<keyword evidence="11" id="KW-1278">Translocase</keyword>
<dbReference type="InterPro" id="IPR003439">
    <property type="entry name" value="ABC_transporter-like_ATP-bd"/>
</dbReference>
<dbReference type="Pfam" id="PF00005">
    <property type="entry name" value="ABC_tran"/>
    <property type="match status" value="1"/>
</dbReference>
<evidence type="ECO:0000256" key="7">
    <source>
        <dbReference type="ARBA" id="ARBA00022490"/>
    </source>
</evidence>
<evidence type="ECO:0000313" key="17">
    <source>
        <dbReference type="Proteomes" id="UP001156903"/>
    </source>
</evidence>
<dbReference type="InterPro" id="IPR017871">
    <property type="entry name" value="ABC_transporter-like_CS"/>
</dbReference>
<feature type="domain" description="ABC transporter" evidence="15">
    <location>
        <begin position="16"/>
        <end position="254"/>
    </location>
</feature>